<dbReference type="GO" id="GO:0016874">
    <property type="term" value="F:ligase activity"/>
    <property type="evidence" value="ECO:0007669"/>
    <property type="project" value="UniProtKB-KW"/>
</dbReference>
<evidence type="ECO:0000313" key="7">
    <source>
        <dbReference type="EMBL" id="TDZ97523.1"/>
    </source>
</evidence>
<accession>A0A4R8SJS3</accession>
<dbReference type="AlphaFoldDB" id="A0A4R8SJS3"/>
<evidence type="ECO:0000256" key="3">
    <source>
        <dbReference type="ARBA" id="ARBA00022832"/>
    </source>
</evidence>
<name>A0A4R8SJS3_9MYCO</name>
<proteinExistence type="inferred from homology"/>
<dbReference type="InterPro" id="IPR000873">
    <property type="entry name" value="AMP-dep_synth/lig_dom"/>
</dbReference>
<comment type="similarity">
    <text evidence="1">Belongs to the ATP-dependent AMP-binding enzyme family.</text>
</comment>
<dbReference type="EC" id="6.2.1.-" evidence="7"/>
<dbReference type="Pfam" id="PF00501">
    <property type="entry name" value="AMP-binding"/>
    <property type="match status" value="1"/>
</dbReference>
<keyword evidence="4" id="KW-0443">Lipid metabolism</keyword>
<dbReference type="GO" id="GO:0006633">
    <property type="term" value="P:fatty acid biosynthetic process"/>
    <property type="evidence" value="ECO:0007669"/>
    <property type="project" value="TreeGrafter"/>
</dbReference>
<organism evidence="7 8">
    <name type="scientific">Mycobacteroides salmoniphilum</name>
    <dbReference type="NCBI Taxonomy" id="404941"/>
    <lineage>
        <taxon>Bacteria</taxon>
        <taxon>Bacillati</taxon>
        <taxon>Actinomycetota</taxon>
        <taxon>Actinomycetes</taxon>
        <taxon>Mycobacteriales</taxon>
        <taxon>Mycobacteriaceae</taxon>
        <taxon>Mycobacteroides</taxon>
    </lineage>
</organism>
<dbReference type="FunFam" id="3.40.50.12780:FF:000013">
    <property type="entry name" value="Long-chain-fatty-acid--AMP ligase FadD32"/>
    <property type="match status" value="1"/>
</dbReference>
<feature type="region of interest" description="Disordered" evidence="5">
    <location>
        <begin position="1"/>
        <end position="23"/>
    </location>
</feature>
<protein>
    <submittedName>
        <fullName evidence="7">Long-chain-fatty-acid--AMP ligase FadD32</fullName>
        <ecNumber evidence="7">6.2.1.-</ecNumber>
    </submittedName>
</protein>
<dbReference type="Proteomes" id="UP000295685">
    <property type="component" value="Unassembled WGS sequence"/>
</dbReference>
<comment type="caution">
    <text evidence="7">The sequence shown here is derived from an EMBL/GenBank/DDBJ whole genome shotgun (WGS) entry which is preliminary data.</text>
</comment>
<dbReference type="GO" id="GO:0005886">
    <property type="term" value="C:plasma membrane"/>
    <property type="evidence" value="ECO:0007669"/>
    <property type="project" value="TreeGrafter"/>
</dbReference>
<keyword evidence="3" id="KW-0276">Fatty acid metabolism</keyword>
<evidence type="ECO:0000256" key="4">
    <source>
        <dbReference type="ARBA" id="ARBA00023098"/>
    </source>
</evidence>
<dbReference type="InterPro" id="IPR045851">
    <property type="entry name" value="AMP-bd_C_sf"/>
</dbReference>
<evidence type="ECO:0000313" key="8">
    <source>
        <dbReference type="Proteomes" id="UP000295685"/>
    </source>
</evidence>
<evidence type="ECO:0000259" key="6">
    <source>
        <dbReference type="Pfam" id="PF00501"/>
    </source>
</evidence>
<evidence type="ECO:0000256" key="1">
    <source>
        <dbReference type="ARBA" id="ARBA00006432"/>
    </source>
</evidence>
<evidence type="ECO:0000256" key="2">
    <source>
        <dbReference type="ARBA" id="ARBA00022598"/>
    </source>
</evidence>
<reference evidence="7 8" key="1">
    <citation type="journal article" date="2019" name="Sci. Rep.">
        <title>Extended insight into the Mycobacterium chelonae-abscessus complex through whole genome sequencing of Mycobacterium salmoniphilum outbreak and Mycobacterium salmoniphilum-like strains.</title>
        <authorList>
            <person name="Behra P.R.K."/>
            <person name="Das S."/>
            <person name="Pettersson B.M.F."/>
            <person name="Shirreff L."/>
            <person name="DuCote T."/>
            <person name="Jacobsson K.G."/>
            <person name="Ennis D.G."/>
            <person name="Kirsebom L.A."/>
        </authorList>
    </citation>
    <scope>NUCLEOTIDE SEQUENCE [LARGE SCALE GENOMIC DNA]</scope>
    <source>
        <strain evidence="7 8">CCUG 60885</strain>
    </source>
</reference>
<sequence length="658" mass="70705">MIRHQIARSPTLKVAARSSHDGSPANKEIAYLAQVVFSIVSRELDMSDGVAIRQNGIEDYLDADGAIDLPPGSTLLSNFEHNIAEFGSTAAYRYLDFTRDDDGVAIELSWTTLSTRMRAVGARLQQVTQPGDRVAILAPQGIDYVIGFFAAIQAGNIAVPLFAPELPGHTERLDAVLSDATPSVILTTDAAAESVNAFLRKLPRQRRPRVIAIDAVPDSVGATFIPAELDTEDIAYLQYTSGSTRTPAGVEITHRAACTNVLQMILAGGLDQNIRSVSWLPLYHDMGLIMILFPPLCGGHITLMSPLAFVRRPRRWIKQLAAESAYGRVFAAAPNFAFELAAQRGRPPAGETWDLSNVAGLLNGSEPVTLSAIEKFNEAFAPYGFPPTAIKPSYGMAEATLSVATIAPDERPSMIYLDRTQLAEDRAVPVSADAPTAVPHVSCGQVISSQWLVIVDPRTGAELPEGDIGEIWLHGDNIGRGYWGRTHETEATFHNKLSSRLEQRSHATGTSADSRWLRTGDLGVYLNDSLYVTGRIKDLVIIDGRNHYPQDIEATASASSPAVRSGYVAAFSVAANQLAEAAIADTSERLVIVAERAPGSGRVEQSPVAEVIRAAISRTHALPVADVRLVAAGAIPRTTSGKLARRACQAEYLAGVYG</sequence>
<dbReference type="Gene3D" id="3.30.300.30">
    <property type="match status" value="1"/>
</dbReference>
<feature type="domain" description="AMP-dependent synthetase/ligase" evidence="6">
    <location>
        <begin position="80"/>
        <end position="483"/>
    </location>
</feature>
<dbReference type="PANTHER" id="PTHR22754:SF32">
    <property type="entry name" value="DISCO-INTERACTING PROTEIN 2"/>
    <property type="match status" value="1"/>
</dbReference>
<evidence type="ECO:0000256" key="5">
    <source>
        <dbReference type="SAM" id="MobiDB-lite"/>
    </source>
</evidence>
<dbReference type="EMBL" id="PECK01000002">
    <property type="protein sequence ID" value="TDZ97523.1"/>
    <property type="molecule type" value="Genomic_DNA"/>
</dbReference>
<dbReference type="GO" id="GO:0070566">
    <property type="term" value="F:adenylyltransferase activity"/>
    <property type="evidence" value="ECO:0007669"/>
    <property type="project" value="TreeGrafter"/>
</dbReference>
<dbReference type="PANTHER" id="PTHR22754">
    <property type="entry name" value="DISCO-INTERACTING PROTEIN 2 DIP2 -RELATED"/>
    <property type="match status" value="1"/>
</dbReference>
<dbReference type="InterPro" id="IPR042099">
    <property type="entry name" value="ANL_N_sf"/>
</dbReference>
<keyword evidence="2 7" id="KW-0436">Ligase</keyword>
<dbReference type="Gene3D" id="3.40.50.12780">
    <property type="entry name" value="N-terminal domain of ligase-like"/>
    <property type="match status" value="1"/>
</dbReference>
<dbReference type="NCBIfam" id="NF009124">
    <property type="entry name" value="PRK12476.1"/>
    <property type="match status" value="1"/>
</dbReference>
<dbReference type="SUPFAM" id="SSF56801">
    <property type="entry name" value="Acetyl-CoA synthetase-like"/>
    <property type="match status" value="1"/>
</dbReference>
<dbReference type="InterPro" id="IPR040097">
    <property type="entry name" value="FAAL/FAAC"/>
</dbReference>
<gene>
    <name evidence="7" type="ORF">CCUG60885_01071</name>
</gene>
<dbReference type="CDD" id="cd05931">
    <property type="entry name" value="FAAL"/>
    <property type="match status" value="1"/>
</dbReference>
<dbReference type="GO" id="GO:0071766">
    <property type="term" value="P:Actinobacterium-type cell wall biogenesis"/>
    <property type="evidence" value="ECO:0007669"/>
    <property type="project" value="UniProtKB-ARBA"/>
</dbReference>